<dbReference type="RefSeq" id="WP_048706014.1">
    <property type="nucleotide sequence ID" value="NZ_CP014646.1"/>
</dbReference>
<dbReference type="EMBL" id="CP014646">
    <property type="protein sequence ID" value="AMO37410.1"/>
    <property type="molecule type" value="Genomic_DNA"/>
</dbReference>
<organism evidence="2 3">
    <name type="scientific">Thauera humireducens</name>
    <dbReference type="NCBI Taxonomy" id="1134435"/>
    <lineage>
        <taxon>Bacteria</taxon>
        <taxon>Pseudomonadati</taxon>
        <taxon>Pseudomonadota</taxon>
        <taxon>Betaproteobacteria</taxon>
        <taxon>Rhodocyclales</taxon>
        <taxon>Zoogloeaceae</taxon>
        <taxon>Thauera</taxon>
    </lineage>
</organism>
<reference evidence="3" key="1">
    <citation type="submission" date="2016-03" db="EMBL/GenBank/DDBJ databases">
        <authorList>
            <person name="Ma C."/>
            <person name="Zhou S."/>
            <person name="Yang G."/>
        </authorList>
    </citation>
    <scope>NUCLEOTIDE SEQUENCE [LARGE SCALE GENOMIC DNA]</scope>
    <source>
        <strain evidence="3">SgZ-1</strain>
    </source>
</reference>
<dbReference type="GO" id="GO:0016740">
    <property type="term" value="F:transferase activity"/>
    <property type="evidence" value="ECO:0007669"/>
    <property type="project" value="UniProtKB-KW"/>
</dbReference>
<sequence length="107" mass="11712">MRQISPRELADRLSDAGDDKPLLLDVREPWEFGICHIEGSVPMPMGSVPARFAELDRDAEIVVVCHHGGRSAQVCMFLEHQGFGNVINLAGGVAGWAAQVDPKMPQY</sequence>
<name>A0A127K637_9RHOO</name>
<dbReference type="InterPro" id="IPR050229">
    <property type="entry name" value="GlpE_sulfurtransferase"/>
</dbReference>
<accession>A0A127K637</accession>
<keyword evidence="3" id="KW-1185">Reference proteome</keyword>
<dbReference type="AlphaFoldDB" id="A0A127K637"/>
<dbReference type="Proteomes" id="UP000036902">
    <property type="component" value="Chromosome"/>
</dbReference>
<dbReference type="Gene3D" id="3.40.250.10">
    <property type="entry name" value="Rhodanese-like domain"/>
    <property type="match status" value="1"/>
</dbReference>
<keyword evidence="2" id="KW-0808">Transferase</keyword>
<gene>
    <name evidence="2" type="ORF">AC731_010920</name>
</gene>
<proteinExistence type="predicted"/>
<dbReference type="Pfam" id="PF00581">
    <property type="entry name" value="Rhodanese"/>
    <property type="match status" value="1"/>
</dbReference>
<dbReference type="KEGG" id="thu:AC731_010920"/>
<dbReference type="STRING" id="1134435.AC731_010920"/>
<dbReference type="PROSITE" id="PS50206">
    <property type="entry name" value="RHODANESE_3"/>
    <property type="match status" value="1"/>
</dbReference>
<protein>
    <submittedName>
        <fullName evidence="2">Sulfurtransferase</fullName>
    </submittedName>
</protein>
<evidence type="ECO:0000313" key="2">
    <source>
        <dbReference type="EMBL" id="AMO37410.1"/>
    </source>
</evidence>
<dbReference type="SUPFAM" id="SSF52821">
    <property type="entry name" value="Rhodanese/Cell cycle control phosphatase"/>
    <property type="match status" value="1"/>
</dbReference>
<evidence type="ECO:0000259" key="1">
    <source>
        <dbReference type="PROSITE" id="PS50206"/>
    </source>
</evidence>
<dbReference type="PANTHER" id="PTHR43031">
    <property type="entry name" value="FAD-DEPENDENT OXIDOREDUCTASE"/>
    <property type="match status" value="1"/>
</dbReference>
<dbReference type="PANTHER" id="PTHR43031:SF17">
    <property type="entry name" value="SULFURTRANSFERASE YTWF-RELATED"/>
    <property type="match status" value="1"/>
</dbReference>
<evidence type="ECO:0000313" key="3">
    <source>
        <dbReference type="Proteomes" id="UP000036902"/>
    </source>
</evidence>
<dbReference type="InterPro" id="IPR036873">
    <property type="entry name" value="Rhodanese-like_dom_sf"/>
</dbReference>
<feature type="domain" description="Rhodanese" evidence="1">
    <location>
        <begin position="17"/>
        <end position="105"/>
    </location>
</feature>
<dbReference type="InterPro" id="IPR001763">
    <property type="entry name" value="Rhodanese-like_dom"/>
</dbReference>
<dbReference type="SMART" id="SM00450">
    <property type="entry name" value="RHOD"/>
    <property type="match status" value="1"/>
</dbReference>